<evidence type="ECO:0000313" key="3">
    <source>
        <dbReference type="EMBL" id="MDF0705776.1"/>
    </source>
</evidence>
<comment type="caution">
    <text evidence="3">The sequence shown here is derived from an EMBL/GenBank/DDBJ whole genome shotgun (WGS) entry which is preliminary data.</text>
</comment>
<evidence type="ECO:0000313" key="4">
    <source>
        <dbReference type="Proteomes" id="UP001217083"/>
    </source>
</evidence>
<name>A0ABT5XJB9_9FLAO</name>
<keyword evidence="2" id="KW-0677">Repeat</keyword>
<dbReference type="EMBL" id="JARFVA010000001">
    <property type="protein sequence ID" value="MDF0705776.1"/>
    <property type="molecule type" value="Genomic_DNA"/>
</dbReference>
<keyword evidence="1" id="KW-0433">Leucine-rich repeat</keyword>
<dbReference type="PANTHER" id="PTHR47566:SF1">
    <property type="entry name" value="PROTEIN NUD1"/>
    <property type="match status" value="1"/>
</dbReference>
<evidence type="ECO:0000256" key="1">
    <source>
        <dbReference type="ARBA" id="ARBA00022614"/>
    </source>
</evidence>
<dbReference type="Proteomes" id="UP001217083">
    <property type="component" value="Unassembled WGS sequence"/>
</dbReference>
<sequence>MTFSKMAKSCYAFIFISSLFLIGSCSDDNGNDTLPNNQYLLIPDNHFEQLLIDQGIDTDGAINGQMLREEAEQITRLDLNLNSHFGEIEDLTGIEGFTNITFLSAAGQNLEDIDLSANTQLDTLYLQNNYLTSLDLSKNTNLILVHALVNELTEITGLEQATQLKELNLSYNYFEDFSITNASMEHLLMSDNELTSFDSSEAPHLKSISLTTNQLSTVDVSSNPLLETVVISNNALQNISLEDNPNLMYFYASSNVLSTLDVSQNTALIDLRVDRNPDLSCIKIHSGQEIPTVSISEYQELNENCQ</sequence>
<dbReference type="InterPro" id="IPR052574">
    <property type="entry name" value="CDIRP"/>
</dbReference>
<protein>
    <recommendedName>
        <fullName evidence="5">Internalin</fullName>
    </recommendedName>
</protein>
<dbReference type="RefSeq" id="WP_275647893.1">
    <property type="nucleotide sequence ID" value="NZ_JARFVA010000001.1"/>
</dbReference>
<evidence type="ECO:0000256" key="2">
    <source>
        <dbReference type="ARBA" id="ARBA00022737"/>
    </source>
</evidence>
<accession>A0ABT5XJB9</accession>
<dbReference type="SUPFAM" id="SSF52058">
    <property type="entry name" value="L domain-like"/>
    <property type="match status" value="1"/>
</dbReference>
<dbReference type="PANTHER" id="PTHR47566">
    <property type="match status" value="1"/>
</dbReference>
<evidence type="ECO:0008006" key="5">
    <source>
        <dbReference type="Google" id="ProtNLM"/>
    </source>
</evidence>
<gene>
    <name evidence="3" type="ORF">PY091_01025</name>
</gene>
<proteinExistence type="predicted"/>
<dbReference type="InterPro" id="IPR032675">
    <property type="entry name" value="LRR_dom_sf"/>
</dbReference>
<dbReference type="PROSITE" id="PS51257">
    <property type="entry name" value="PROKAR_LIPOPROTEIN"/>
    <property type="match status" value="1"/>
</dbReference>
<organism evidence="3 4">
    <name type="scientific">Flagellimonas okinawensis</name>
    <dbReference type="NCBI Taxonomy" id="3031324"/>
    <lineage>
        <taxon>Bacteria</taxon>
        <taxon>Pseudomonadati</taxon>
        <taxon>Bacteroidota</taxon>
        <taxon>Flavobacteriia</taxon>
        <taxon>Flavobacteriales</taxon>
        <taxon>Flavobacteriaceae</taxon>
        <taxon>Flagellimonas</taxon>
    </lineage>
</organism>
<keyword evidence="4" id="KW-1185">Reference proteome</keyword>
<dbReference type="Gene3D" id="3.80.10.10">
    <property type="entry name" value="Ribonuclease Inhibitor"/>
    <property type="match status" value="1"/>
</dbReference>
<reference evidence="3 4" key="1">
    <citation type="submission" date="2023-03" db="EMBL/GenBank/DDBJ databases">
        <title>Muricauda XX sp. nov. and Muricauda XXX sp. nov., two novel species isolated from Okinawa Trough.</title>
        <authorList>
            <person name="Cao W."/>
            <person name="Deng X."/>
        </authorList>
    </citation>
    <scope>NUCLEOTIDE SEQUENCE [LARGE SCALE GENOMIC DNA]</scope>
    <source>
        <strain evidence="3 4">81s02</strain>
    </source>
</reference>